<dbReference type="InParanoid" id="A0A1Y2FJJ7"/>
<organism evidence="2 3">
    <name type="scientific">Leucosporidium creatinivorum</name>
    <dbReference type="NCBI Taxonomy" id="106004"/>
    <lineage>
        <taxon>Eukaryota</taxon>
        <taxon>Fungi</taxon>
        <taxon>Dikarya</taxon>
        <taxon>Basidiomycota</taxon>
        <taxon>Pucciniomycotina</taxon>
        <taxon>Microbotryomycetes</taxon>
        <taxon>Leucosporidiales</taxon>
        <taxon>Leucosporidium</taxon>
    </lineage>
</organism>
<proteinExistence type="predicted"/>
<keyword evidence="3" id="KW-1185">Reference proteome</keyword>
<feature type="compositionally biased region" description="Low complexity" evidence="1">
    <location>
        <begin position="38"/>
        <end position="82"/>
    </location>
</feature>
<protein>
    <submittedName>
        <fullName evidence="2">Uncharacterized protein</fullName>
    </submittedName>
</protein>
<dbReference type="EMBL" id="MCGR01000019">
    <property type="protein sequence ID" value="ORY83554.1"/>
    <property type="molecule type" value="Genomic_DNA"/>
</dbReference>
<name>A0A1Y2FJJ7_9BASI</name>
<feature type="compositionally biased region" description="Polar residues" evidence="1">
    <location>
        <begin position="131"/>
        <end position="141"/>
    </location>
</feature>
<reference evidence="2 3" key="1">
    <citation type="submission" date="2016-07" db="EMBL/GenBank/DDBJ databases">
        <title>Pervasive Adenine N6-methylation of Active Genes in Fungi.</title>
        <authorList>
            <consortium name="DOE Joint Genome Institute"/>
            <person name="Mondo S.J."/>
            <person name="Dannebaum R.O."/>
            <person name="Kuo R.C."/>
            <person name="Labutti K."/>
            <person name="Haridas S."/>
            <person name="Kuo A."/>
            <person name="Salamov A."/>
            <person name="Ahrendt S.R."/>
            <person name="Lipzen A."/>
            <person name="Sullivan W."/>
            <person name="Andreopoulos W.B."/>
            <person name="Clum A."/>
            <person name="Lindquist E."/>
            <person name="Daum C."/>
            <person name="Ramamoorthy G.K."/>
            <person name="Gryganskyi A."/>
            <person name="Culley D."/>
            <person name="Magnuson J.K."/>
            <person name="James T.Y."/>
            <person name="O'Malley M.A."/>
            <person name="Stajich J.E."/>
            <person name="Spatafora J.W."/>
            <person name="Visel A."/>
            <person name="Grigoriev I.V."/>
        </authorList>
    </citation>
    <scope>NUCLEOTIDE SEQUENCE [LARGE SCALE GENOMIC DNA]</scope>
    <source>
        <strain evidence="2 3">62-1032</strain>
    </source>
</reference>
<gene>
    <name evidence="2" type="ORF">BCR35DRAFT_303420</name>
</gene>
<dbReference type="Proteomes" id="UP000193467">
    <property type="component" value="Unassembled WGS sequence"/>
</dbReference>
<evidence type="ECO:0000313" key="2">
    <source>
        <dbReference type="EMBL" id="ORY83554.1"/>
    </source>
</evidence>
<evidence type="ECO:0000256" key="1">
    <source>
        <dbReference type="SAM" id="MobiDB-lite"/>
    </source>
</evidence>
<feature type="compositionally biased region" description="Low complexity" evidence="1">
    <location>
        <begin position="1"/>
        <end position="10"/>
    </location>
</feature>
<comment type="caution">
    <text evidence="2">The sequence shown here is derived from an EMBL/GenBank/DDBJ whole genome shotgun (WGS) entry which is preliminary data.</text>
</comment>
<feature type="compositionally biased region" description="Low complexity" evidence="1">
    <location>
        <begin position="169"/>
        <end position="180"/>
    </location>
</feature>
<feature type="region of interest" description="Disordered" evidence="1">
    <location>
        <begin position="126"/>
        <end position="149"/>
    </location>
</feature>
<dbReference type="AlphaFoldDB" id="A0A1Y2FJJ7"/>
<feature type="region of interest" description="Disordered" evidence="1">
    <location>
        <begin position="162"/>
        <end position="194"/>
    </location>
</feature>
<sequence length="305" mass="31751">MGSSTVTTTMAPPPAPRQRAIKPQVTLSRDTKGGAAGGQTSSTAAAQRKRASATASRGGAAASVASRGSSSRGTTRAAAARAPGKVFAAPPDYTCGPIYVPWETSEPPALCCGTRQLLAKVVAGSRGTRPTFGSNKGSTSLPPTTTEPTFAVQQPSTLAARRFPPLLSPSPSSVGRGPSPTLHDSPFKPASTPQPDFLSSLTHLAYPSPASSTPTPPATSNLDEYIISAPAPASIEVDIPSEPTVNFEEDMLVWPTDLSTFSRPSSPKVGFEVLKTEEDLTVLSVVKREDESSLWTIEGTSSWTW</sequence>
<feature type="region of interest" description="Disordered" evidence="1">
    <location>
        <begin position="1"/>
        <end position="82"/>
    </location>
</feature>
<accession>A0A1Y2FJJ7</accession>
<evidence type="ECO:0000313" key="3">
    <source>
        <dbReference type="Proteomes" id="UP000193467"/>
    </source>
</evidence>